<comment type="similarity">
    <text evidence="1">Belongs to the UPF0749 family.</text>
</comment>
<gene>
    <name evidence="3" type="ORF">V6R90_02540</name>
</gene>
<protein>
    <submittedName>
        <fullName evidence="3">DUF881 domain-containing protein</fullName>
    </submittedName>
</protein>
<dbReference type="Proteomes" id="UP001482520">
    <property type="component" value="Unassembled WGS sequence"/>
</dbReference>
<evidence type="ECO:0000256" key="2">
    <source>
        <dbReference type="SAM" id="MobiDB-lite"/>
    </source>
</evidence>
<proteinExistence type="inferred from homology"/>
<dbReference type="PANTHER" id="PTHR37313">
    <property type="entry name" value="UPF0749 PROTEIN RV1825"/>
    <property type="match status" value="1"/>
</dbReference>
<reference evidence="3 4" key="1">
    <citation type="submission" date="2024-02" db="EMBL/GenBank/DDBJ databases">
        <title>Full genome sequence of Nocardioides kribbensis.</title>
        <authorList>
            <person name="Poletto B.L."/>
            <person name="Silva G."/>
            <person name="Galante D."/>
            <person name="Campos K.R."/>
            <person name="Santos M.B.N."/>
            <person name="Sacchi C.T."/>
        </authorList>
    </citation>
    <scope>NUCLEOTIDE SEQUENCE [LARGE SCALE GENOMIC DNA]</scope>
    <source>
        <strain evidence="3 4">O4R</strain>
    </source>
</reference>
<comment type="caution">
    <text evidence="3">The sequence shown here is derived from an EMBL/GenBank/DDBJ whole genome shotgun (WGS) entry which is preliminary data.</text>
</comment>
<dbReference type="Pfam" id="PF05949">
    <property type="entry name" value="DUF881"/>
    <property type="match status" value="1"/>
</dbReference>
<evidence type="ECO:0000313" key="4">
    <source>
        <dbReference type="Proteomes" id="UP001482520"/>
    </source>
</evidence>
<accession>A0ABV1NUH4</accession>
<evidence type="ECO:0000313" key="3">
    <source>
        <dbReference type="EMBL" id="MEQ7846140.1"/>
    </source>
</evidence>
<dbReference type="InterPro" id="IPR010273">
    <property type="entry name" value="DUF881"/>
</dbReference>
<sequence length="284" mass="30047">MPLLTLITQQSLDEDYLHVAERRAEQRRAASLGAEPEAPPTRRGGGHRTAAVVVAVFGIMVATAALQTSRNADVDQAGRSTLIDQVLTARAGIADQQERISRLGDRIAAAEATTAALRADRVTEEARERRLAARTGYGAVEGEGVRITVSDPATGGVLVEDRDLRLLVNGLWQAGAEAVSINGNRLTVLSSILLSGTTVAIEGRDLRPPYVVSAIGDSRTLQADLAETASGALFTQVAAQYGFGVERQNVSSMTLPAARPRPLRSVEELVVTPPGPPRGEENVS</sequence>
<dbReference type="EMBL" id="JBEGDP010000002">
    <property type="protein sequence ID" value="MEQ7846140.1"/>
    <property type="molecule type" value="Genomic_DNA"/>
</dbReference>
<feature type="region of interest" description="Disordered" evidence="2">
    <location>
        <begin position="27"/>
        <end position="47"/>
    </location>
</feature>
<dbReference type="PANTHER" id="PTHR37313:SF1">
    <property type="entry name" value="UPF0749 PROTEIN RV1823"/>
    <property type="match status" value="1"/>
</dbReference>
<keyword evidence="4" id="KW-1185">Reference proteome</keyword>
<dbReference type="RefSeq" id="WP_349803703.1">
    <property type="nucleotide sequence ID" value="NZ_JBEGDP010000002.1"/>
</dbReference>
<dbReference type="Gene3D" id="3.30.70.1880">
    <property type="entry name" value="Protein of unknown function DUF881"/>
    <property type="match status" value="1"/>
</dbReference>
<evidence type="ECO:0000256" key="1">
    <source>
        <dbReference type="ARBA" id="ARBA00009108"/>
    </source>
</evidence>
<name>A0ABV1NUH4_9ACTN</name>
<organism evidence="3 4">
    <name type="scientific">Nocardioides kribbensis</name>
    <dbReference type="NCBI Taxonomy" id="305517"/>
    <lineage>
        <taxon>Bacteria</taxon>
        <taxon>Bacillati</taxon>
        <taxon>Actinomycetota</taxon>
        <taxon>Actinomycetes</taxon>
        <taxon>Propionibacteriales</taxon>
        <taxon>Nocardioidaceae</taxon>
        <taxon>Nocardioides</taxon>
    </lineage>
</organism>